<feature type="transmembrane region" description="Helical" evidence="8">
    <location>
        <begin position="123"/>
        <end position="145"/>
    </location>
</feature>
<evidence type="ECO:0000313" key="9">
    <source>
        <dbReference type="EMBL" id="MBD3688859.1"/>
    </source>
</evidence>
<evidence type="ECO:0000256" key="3">
    <source>
        <dbReference type="ARBA" id="ARBA00022448"/>
    </source>
</evidence>
<evidence type="ECO:0000256" key="2">
    <source>
        <dbReference type="ARBA" id="ARBA00010145"/>
    </source>
</evidence>
<dbReference type="Proteomes" id="UP000627538">
    <property type="component" value="Unassembled WGS sequence"/>
</dbReference>
<feature type="transmembrane region" description="Helical" evidence="8">
    <location>
        <begin position="223"/>
        <end position="247"/>
    </location>
</feature>
<evidence type="ECO:0000256" key="7">
    <source>
        <dbReference type="ARBA" id="ARBA00023136"/>
    </source>
</evidence>
<evidence type="ECO:0000313" key="10">
    <source>
        <dbReference type="Proteomes" id="UP000627538"/>
    </source>
</evidence>
<dbReference type="GO" id="GO:0055085">
    <property type="term" value="P:transmembrane transport"/>
    <property type="evidence" value="ECO:0007669"/>
    <property type="project" value="InterPro"/>
</dbReference>
<proteinExistence type="inferred from homology"/>
<comment type="subcellular location">
    <subcellularLocation>
        <location evidence="1">Cell membrane</location>
        <topology evidence="1">Multi-pass membrane protein</topology>
    </subcellularLocation>
</comment>
<feature type="transmembrane region" description="Helical" evidence="8">
    <location>
        <begin position="253"/>
        <end position="272"/>
    </location>
</feature>
<dbReference type="PANTHER" id="PTHR36838:SF3">
    <property type="entry name" value="TRANSPORTER AUXIN EFFLUX CARRIER EC FAMILY"/>
    <property type="match status" value="1"/>
</dbReference>
<organism evidence="9 10">
    <name type="scientific">Nanchangia anserum</name>
    <dbReference type="NCBI Taxonomy" id="2692125"/>
    <lineage>
        <taxon>Bacteria</taxon>
        <taxon>Bacillati</taxon>
        <taxon>Actinomycetota</taxon>
        <taxon>Actinomycetes</taxon>
        <taxon>Actinomycetales</taxon>
        <taxon>Actinomycetaceae</taxon>
        <taxon>Nanchangia</taxon>
    </lineage>
</organism>
<keyword evidence="4" id="KW-1003">Cell membrane</keyword>
<evidence type="ECO:0000256" key="8">
    <source>
        <dbReference type="SAM" id="Phobius"/>
    </source>
</evidence>
<protein>
    <submittedName>
        <fullName evidence="9">AEC family transporter</fullName>
    </submittedName>
</protein>
<dbReference type="GO" id="GO:0005886">
    <property type="term" value="C:plasma membrane"/>
    <property type="evidence" value="ECO:0007669"/>
    <property type="project" value="UniProtKB-SubCell"/>
</dbReference>
<keyword evidence="5 8" id="KW-0812">Transmembrane</keyword>
<feature type="transmembrane region" description="Helical" evidence="8">
    <location>
        <begin position="6"/>
        <end position="21"/>
    </location>
</feature>
<evidence type="ECO:0000256" key="6">
    <source>
        <dbReference type="ARBA" id="ARBA00022989"/>
    </source>
</evidence>
<dbReference type="InterPro" id="IPR038770">
    <property type="entry name" value="Na+/solute_symporter_sf"/>
</dbReference>
<feature type="transmembrane region" description="Helical" evidence="8">
    <location>
        <begin position="192"/>
        <end position="211"/>
    </location>
</feature>
<name>A0A8I0G819_9ACTO</name>
<feature type="transmembrane region" description="Helical" evidence="8">
    <location>
        <begin position="65"/>
        <end position="86"/>
    </location>
</feature>
<dbReference type="Gene3D" id="1.20.1530.20">
    <property type="match status" value="1"/>
</dbReference>
<comment type="caution">
    <text evidence="9">The sequence shown here is derived from an EMBL/GenBank/DDBJ whole genome shotgun (WGS) entry which is preliminary data.</text>
</comment>
<dbReference type="InterPro" id="IPR004776">
    <property type="entry name" value="Mem_transp_PIN-like"/>
</dbReference>
<dbReference type="Pfam" id="PF03547">
    <property type="entry name" value="Mem_trans"/>
    <property type="match status" value="1"/>
</dbReference>
<dbReference type="EMBL" id="JACRUO010000001">
    <property type="protein sequence ID" value="MBD3688859.1"/>
    <property type="molecule type" value="Genomic_DNA"/>
</dbReference>
<keyword evidence="10" id="KW-1185">Reference proteome</keyword>
<evidence type="ECO:0000256" key="5">
    <source>
        <dbReference type="ARBA" id="ARBA00022692"/>
    </source>
</evidence>
<comment type="similarity">
    <text evidence="2">Belongs to the auxin efflux carrier (TC 2.A.69) family.</text>
</comment>
<dbReference type="PANTHER" id="PTHR36838">
    <property type="entry name" value="AUXIN EFFLUX CARRIER FAMILY PROTEIN"/>
    <property type="match status" value="1"/>
</dbReference>
<feature type="transmembrane region" description="Helical" evidence="8">
    <location>
        <begin position="284"/>
        <end position="304"/>
    </location>
</feature>
<feature type="transmembrane region" description="Helical" evidence="8">
    <location>
        <begin position="33"/>
        <end position="53"/>
    </location>
</feature>
<accession>A0A8I0G819</accession>
<evidence type="ECO:0000256" key="4">
    <source>
        <dbReference type="ARBA" id="ARBA00022475"/>
    </source>
</evidence>
<keyword evidence="6 8" id="KW-1133">Transmembrane helix</keyword>
<reference evidence="9 10" key="1">
    <citation type="submission" date="2020-08" db="EMBL/GenBank/DDBJ databases">
        <title>Winkia gen. nov., sp. nov., isolated from faeces of the Anser albifrons in China.</title>
        <authorList>
            <person name="Liu Q."/>
        </authorList>
    </citation>
    <scope>NUCLEOTIDE SEQUENCE [LARGE SCALE GENOMIC DNA]</scope>
    <source>
        <strain evidence="9 10">C62</strain>
    </source>
</reference>
<feature type="transmembrane region" description="Helical" evidence="8">
    <location>
        <begin position="93"/>
        <end position="117"/>
    </location>
</feature>
<sequence>MDQAAQGVSVIALLMVCGFVLQRTRALPANSVAALTAVVYWATTPALLFHQLATANVREALSGPLLVAAASGTATALLCALAMGIARCGREDIVLGTMAGSVTNAVHIGLPIAIYVLGRGEAVAPIVIFQLAFLTPLFFTLAEWVGQARPFSLTSFVHTLVTNPMVIAMVAGVAVGLSGIALPGLIEKSTNMLGQAAPPLVLIAFGASLVGNRLHIEARDARAITISVLAKLVLHPLLAYAIAVLIGLSHAQVFQVCVMAALPSAQNAFIAAQRSRSGLDVARAVVALTSVASLGVVLVIAWLMHAPAS</sequence>
<keyword evidence="7 8" id="KW-0472">Membrane</keyword>
<keyword evidence="3" id="KW-0813">Transport</keyword>
<feature type="transmembrane region" description="Helical" evidence="8">
    <location>
        <begin position="166"/>
        <end position="186"/>
    </location>
</feature>
<evidence type="ECO:0000256" key="1">
    <source>
        <dbReference type="ARBA" id="ARBA00004651"/>
    </source>
</evidence>
<gene>
    <name evidence="9" type="ORF">H8R10_01195</name>
</gene>
<dbReference type="AlphaFoldDB" id="A0A8I0G819"/>
<dbReference type="RefSeq" id="WP_191070954.1">
    <property type="nucleotide sequence ID" value="NZ_JACRUO010000001.1"/>
</dbReference>